<proteinExistence type="predicted"/>
<evidence type="ECO:0000313" key="1">
    <source>
        <dbReference type="EMBL" id="MCW7554446.1"/>
    </source>
</evidence>
<dbReference type="Pfam" id="PF14284">
    <property type="entry name" value="PcfJ"/>
    <property type="match status" value="1"/>
</dbReference>
<reference evidence="1 2" key="1">
    <citation type="submission" date="2022-10" db="EMBL/GenBank/DDBJ databases">
        <title>High-quality genome sequences of two octocoral-associated bacteria, Endozoicomonas euniceicola EF212 and Endozoicomonas gorgoniicola PS125.</title>
        <authorList>
            <person name="Chiou Y.-J."/>
            <person name="Chen Y.-H."/>
        </authorList>
    </citation>
    <scope>NUCLEOTIDE SEQUENCE [LARGE SCALE GENOMIC DNA]</scope>
    <source>
        <strain evidence="1 2">PS125</strain>
    </source>
</reference>
<name>A0ABT3MYJ7_9GAMM</name>
<organism evidence="1 2">
    <name type="scientific">Endozoicomonas gorgoniicola</name>
    <dbReference type="NCBI Taxonomy" id="1234144"/>
    <lineage>
        <taxon>Bacteria</taxon>
        <taxon>Pseudomonadati</taxon>
        <taxon>Pseudomonadota</taxon>
        <taxon>Gammaproteobacteria</taxon>
        <taxon>Oceanospirillales</taxon>
        <taxon>Endozoicomonadaceae</taxon>
        <taxon>Endozoicomonas</taxon>
    </lineage>
</organism>
<dbReference type="InterPro" id="IPR025586">
    <property type="entry name" value="PcfJ"/>
</dbReference>
<sequence>MEVTSTFQKVSADHPSQKIHWCEQRQRLEIDWSDTLGYPCKLYVNSWKNGSEWWSQLADEVHRPEVFSEPGLNLLAKTDSLAITHWQSTIPENLLLALQPFRLWNFSLLQMAFQWREMRDLIDSNPALVWLVREYADTHNLSHSRLRRLLNLKQHQILKNIGLTGTKSSVRSLRRIQVESYNPSMAELVRQLWRQPEIVEQFKHQQKIDRPFMRLIQRLPWIAGRPLAKTLDTIECHWRYEELIQRVIDTRSMSQNDPEVEERLACARSFAAVENLHRRAIETFNVRNQGRLARVTALADDDGDFLPFPDPPDPGTADIQPILTPQALLDEGRRMEHCVGSYIRTVQDGNYFVYHMKSPEPLTIGVRVRQGRITNYDQIEGVQNCRPTEEAKNKMLAWITAAVSKRTSLIA</sequence>
<comment type="caution">
    <text evidence="1">The sequence shown here is derived from an EMBL/GenBank/DDBJ whole genome shotgun (WGS) entry which is preliminary data.</text>
</comment>
<evidence type="ECO:0000313" key="2">
    <source>
        <dbReference type="Proteomes" id="UP001209854"/>
    </source>
</evidence>
<keyword evidence="2" id="KW-1185">Reference proteome</keyword>
<accession>A0ABT3MYJ7</accession>
<dbReference type="RefSeq" id="WP_262564201.1">
    <property type="nucleotide sequence ID" value="NZ_JAPFCC010000001.1"/>
</dbReference>
<gene>
    <name evidence="1" type="ORF">NX722_17820</name>
</gene>
<protein>
    <submittedName>
        <fullName evidence="1">PcfJ domain-containing protein</fullName>
    </submittedName>
</protein>
<dbReference type="Proteomes" id="UP001209854">
    <property type="component" value="Unassembled WGS sequence"/>
</dbReference>
<dbReference type="EMBL" id="JAPFCC010000001">
    <property type="protein sequence ID" value="MCW7554446.1"/>
    <property type="molecule type" value="Genomic_DNA"/>
</dbReference>